<proteinExistence type="inferred from homology"/>
<dbReference type="RefSeq" id="WP_120582768.1">
    <property type="nucleotide sequence ID" value="NZ_RAWI01000017.1"/>
</dbReference>
<dbReference type="EMBL" id="RAWI01000017">
    <property type="protein sequence ID" value="RKI15534.1"/>
    <property type="molecule type" value="Genomic_DNA"/>
</dbReference>
<dbReference type="SUPFAM" id="SSF56954">
    <property type="entry name" value="Outer membrane efflux proteins (OEP)"/>
    <property type="match status" value="1"/>
</dbReference>
<evidence type="ECO:0000256" key="2">
    <source>
        <dbReference type="SAM" id="SignalP"/>
    </source>
</evidence>
<evidence type="ECO:0000256" key="1">
    <source>
        <dbReference type="ARBA" id="ARBA00007613"/>
    </source>
</evidence>
<protein>
    <submittedName>
        <fullName evidence="3">TolC family protein</fullName>
    </submittedName>
</protein>
<feature type="chain" id="PRO_5047428202" evidence="2">
    <location>
        <begin position="25"/>
        <end position="422"/>
    </location>
</feature>
<name>A0ABX9QPG9_9BACT</name>
<accession>A0ABX9QPG9</accession>
<feature type="signal peptide" evidence="2">
    <location>
        <begin position="1"/>
        <end position="24"/>
    </location>
</feature>
<keyword evidence="2" id="KW-0732">Signal</keyword>
<gene>
    <name evidence="3" type="ORF">D7Y13_04170</name>
</gene>
<keyword evidence="4" id="KW-1185">Reference proteome</keyword>
<organism evidence="3 4">
    <name type="scientific">Corallococcus praedator</name>
    <dbReference type="NCBI Taxonomy" id="2316724"/>
    <lineage>
        <taxon>Bacteria</taxon>
        <taxon>Pseudomonadati</taxon>
        <taxon>Myxococcota</taxon>
        <taxon>Myxococcia</taxon>
        <taxon>Myxococcales</taxon>
        <taxon>Cystobacterineae</taxon>
        <taxon>Myxococcaceae</taxon>
        <taxon>Corallococcus</taxon>
    </lineage>
</organism>
<dbReference type="Pfam" id="PF02321">
    <property type="entry name" value="OEP"/>
    <property type="match status" value="1"/>
</dbReference>
<dbReference type="PANTHER" id="PTHR30203:SF24">
    <property type="entry name" value="BLR4935 PROTEIN"/>
    <property type="match status" value="1"/>
</dbReference>
<sequence length="422" mass="44825">MSIRSATAAFGLAAALLATRPAGASSPGARAAPQRLSGPLLTLEAALALARERAPALLEARAHVQAARGQVAGAAPLLRNNPQLDLQAGPRRLVTGERGMDLAVGLSQPLEIGGQQGLRRDAARAGLSREEAQVRDAERLALGEVAARFLRVLHAQERVKLADTVVVALTETVHATERRFEAGDVPVVDVNVARVARARARAEQAIARGEVTAWMGELRALLGATVPEVPGVQGDLRTLALAPLSRPGGKTLERADLTALEEEQAQARATATLGRREVLPDVTVGVRYQREADETALLGTLSVPLPVFARGQEARATAEADVGRIESMLKVARLAVSNQGSAAGERYFARVEALELLEAEALPLLTDNESLARRSYDAGELDLAGFMLIRRDALEARTEWLDSLLQTALARVQYAVELGVTP</sequence>
<comment type="similarity">
    <text evidence="1">Belongs to the outer membrane factor (OMF) (TC 1.B.17) family.</text>
</comment>
<evidence type="ECO:0000313" key="3">
    <source>
        <dbReference type="EMBL" id="RKI15534.1"/>
    </source>
</evidence>
<dbReference type="Proteomes" id="UP000278907">
    <property type="component" value="Unassembled WGS sequence"/>
</dbReference>
<comment type="caution">
    <text evidence="3">The sequence shown here is derived from an EMBL/GenBank/DDBJ whole genome shotgun (WGS) entry which is preliminary data.</text>
</comment>
<dbReference type="PANTHER" id="PTHR30203">
    <property type="entry name" value="OUTER MEMBRANE CATION EFFLUX PROTEIN"/>
    <property type="match status" value="1"/>
</dbReference>
<dbReference type="InterPro" id="IPR003423">
    <property type="entry name" value="OMP_efflux"/>
</dbReference>
<dbReference type="Gene3D" id="1.20.1600.10">
    <property type="entry name" value="Outer membrane efflux proteins (OEP)"/>
    <property type="match status" value="1"/>
</dbReference>
<reference evidence="3 4" key="1">
    <citation type="submission" date="2018-09" db="EMBL/GenBank/DDBJ databases">
        <authorList>
            <person name="Livingstone P.G."/>
            <person name="Whitworth D.E."/>
        </authorList>
    </citation>
    <scope>NUCLEOTIDE SEQUENCE [LARGE SCALE GENOMIC DNA]</scope>
    <source>
        <strain evidence="3 4">CA031B</strain>
    </source>
</reference>
<evidence type="ECO:0000313" key="4">
    <source>
        <dbReference type="Proteomes" id="UP000278907"/>
    </source>
</evidence>
<dbReference type="InterPro" id="IPR010131">
    <property type="entry name" value="MdtP/NodT-like"/>
</dbReference>